<sequence>MEKEKVKGIPYGVASFEQLRQENSYYVDKTMYLPMLEEISNYLFLIRPRRFGKSVFVSMMRAYYDIAKADRFDTLFDGLWIKEHPTPLKNAFQIIYFDFSIVGTGSNEQELEQNFNKYCGQVLDVFAEVYASFYDKGFEQEVKKESSARSKLNYRFLIKSMKGN</sequence>
<dbReference type="PANTHER" id="PTHR34825:SF2">
    <property type="entry name" value="AAA-ATPASE-LIKE DOMAIN-CONTAINING PROTEIN"/>
    <property type="match status" value="1"/>
</dbReference>
<dbReference type="EMBL" id="JACSPP010000012">
    <property type="protein sequence ID" value="MBD8039993.1"/>
    <property type="molecule type" value="Genomic_DNA"/>
</dbReference>
<comment type="caution">
    <text evidence="2">The sequence shown here is derived from an EMBL/GenBank/DDBJ whole genome shotgun (WGS) entry which is preliminary data.</text>
</comment>
<proteinExistence type="predicted"/>
<evidence type="ECO:0000313" key="3">
    <source>
        <dbReference type="Proteomes" id="UP000620874"/>
    </source>
</evidence>
<evidence type="ECO:0000259" key="1">
    <source>
        <dbReference type="Pfam" id="PF09820"/>
    </source>
</evidence>
<keyword evidence="3" id="KW-1185">Reference proteome</keyword>
<gene>
    <name evidence="2" type="ORF">H9625_05945</name>
</gene>
<protein>
    <submittedName>
        <fullName evidence="2">AAA family ATPase</fullName>
    </submittedName>
</protein>
<reference evidence="2 3" key="1">
    <citation type="submission" date="2020-08" db="EMBL/GenBank/DDBJ databases">
        <title>A Genomic Blueprint of the Chicken Gut Microbiome.</title>
        <authorList>
            <person name="Gilroy R."/>
            <person name="Ravi A."/>
            <person name="Getino M."/>
            <person name="Pursley I."/>
            <person name="Horton D.L."/>
            <person name="Alikhan N.-F."/>
            <person name="Baker D."/>
            <person name="Gharbi K."/>
            <person name="Hall N."/>
            <person name="Watson M."/>
            <person name="Adriaenssens E.M."/>
            <person name="Foster-Nyarko E."/>
            <person name="Jarju S."/>
            <person name="Secka A."/>
            <person name="Antonio M."/>
            <person name="Oren A."/>
            <person name="Chaudhuri R."/>
            <person name="La Ragione R.M."/>
            <person name="Hildebrand F."/>
            <person name="Pallen M.J."/>
        </authorList>
    </citation>
    <scope>NUCLEOTIDE SEQUENCE [LARGE SCALE GENOMIC DNA]</scope>
    <source>
        <strain evidence="2 3">Sa1CVN1</strain>
    </source>
</reference>
<feature type="domain" description="AAA-ATPase-like" evidence="1">
    <location>
        <begin position="10"/>
        <end position="140"/>
    </location>
</feature>
<name>A0ABR8Y707_9BACT</name>
<evidence type="ECO:0000313" key="2">
    <source>
        <dbReference type="EMBL" id="MBD8039993.1"/>
    </source>
</evidence>
<organism evidence="2 3">
    <name type="scientific">Phocaeicola intestinalis</name>
    <dbReference type="NCBI Taxonomy" id="2762212"/>
    <lineage>
        <taxon>Bacteria</taxon>
        <taxon>Pseudomonadati</taxon>
        <taxon>Bacteroidota</taxon>
        <taxon>Bacteroidia</taxon>
        <taxon>Bacteroidales</taxon>
        <taxon>Bacteroidaceae</taxon>
        <taxon>Phocaeicola</taxon>
    </lineage>
</organism>
<dbReference type="PANTHER" id="PTHR34825">
    <property type="entry name" value="CONSERVED PROTEIN, WITH A WEAK D-GALACTARATE DEHYDRATASE/ALTRONATE HYDROLASE DOMAIN"/>
    <property type="match status" value="1"/>
</dbReference>
<dbReference type="Pfam" id="PF09820">
    <property type="entry name" value="AAA-ATPase_like"/>
    <property type="match status" value="1"/>
</dbReference>
<accession>A0ABR8Y707</accession>
<dbReference type="InterPro" id="IPR018631">
    <property type="entry name" value="AAA-ATPase-like_dom"/>
</dbReference>
<dbReference type="RefSeq" id="WP_191763421.1">
    <property type="nucleotide sequence ID" value="NZ_JACSPP010000012.1"/>
</dbReference>
<dbReference type="Proteomes" id="UP000620874">
    <property type="component" value="Unassembled WGS sequence"/>
</dbReference>